<comment type="similarity">
    <text evidence="1 5">Belongs to the R-transferase family.</text>
</comment>
<evidence type="ECO:0000256" key="2">
    <source>
        <dbReference type="ARBA" id="ARBA00022679"/>
    </source>
</evidence>
<evidence type="ECO:0000313" key="9">
    <source>
        <dbReference type="EMBL" id="KIK30574.1"/>
    </source>
</evidence>
<protein>
    <recommendedName>
        <fullName evidence="5">Arginyl-tRNA--protein transferase 1</fullName>
        <shortName evidence="5">Arginyltransferase 1</shortName>
        <shortName evidence="5">R-transferase 1</shortName>
        <ecNumber evidence="5">2.3.2.8</ecNumber>
    </recommendedName>
    <alternativeName>
        <fullName evidence="5">Arginine-tRNA--protein transferase 1</fullName>
    </alternativeName>
</protein>
<keyword evidence="4 5" id="KW-0012">Acyltransferase</keyword>
<feature type="domain" description="N-end rule aminoacyl transferase C-terminal" evidence="8">
    <location>
        <begin position="159"/>
        <end position="302"/>
    </location>
</feature>
<dbReference type="Proteomes" id="UP000054018">
    <property type="component" value="Unassembled WGS sequence"/>
</dbReference>
<gene>
    <name evidence="9" type="ORF">PISMIDRAFT_86411</name>
</gene>
<dbReference type="PIRSF" id="PIRSF037207">
    <property type="entry name" value="ATE1_euk"/>
    <property type="match status" value="1"/>
</dbReference>
<evidence type="ECO:0000256" key="6">
    <source>
        <dbReference type="SAM" id="MobiDB-lite"/>
    </source>
</evidence>
<dbReference type="Pfam" id="PF04376">
    <property type="entry name" value="ATE_N"/>
    <property type="match status" value="1"/>
</dbReference>
<dbReference type="InterPro" id="IPR017137">
    <property type="entry name" value="Arg-tRNA-P_Trfase_1_euk"/>
</dbReference>
<reference evidence="9 10" key="1">
    <citation type="submission" date="2014-04" db="EMBL/GenBank/DDBJ databases">
        <authorList>
            <consortium name="DOE Joint Genome Institute"/>
            <person name="Kuo A."/>
            <person name="Kohler A."/>
            <person name="Costa M.D."/>
            <person name="Nagy L.G."/>
            <person name="Floudas D."/>
            <person name="Copeland A."/>
            <person name="Barry K.W."/>
            <person name="Cichocki N."/>
            <person name="Veneault-Fourrey C."/>
            <person name="LaButti K."/>
            <person name="Lindquist E.A."/>
            <person name="Lipzen A."/>
            <person name="Lundell T."/>
            <person name="Morin E."/>
            <person name="Murat C."/>
            <person name="Sun H."/>
            <person name="Tunlid A."/>
            <person name="Henrissat B."/>
            <person name="Grigoriev I.V."/>
            <person name="Hibbett D.S."/>
            <person name="Martin F."/>
            <person name="Nordberg H.P."/>
            <person name="Cantor M.N."/>
            <person name="Hua S.X."/>
        </authorList>
    </citation>
    <scope>NUCLEOTIDE SEQUENCE [LARGE SCALE GENOMIC DNA]</scope>
    <source>
        <strain evidence="9 10">441</strain>
    </source>
</reference>
<feature type="region of interest" description="Disordered" evidence="6">
    <location>
        <begin position="1"/>
        <end position="28"/>
    </location>
</feature>
<evidence type="ECO:0000256" key="3">
    <source>
        <dbReference type="ARBA" id="ARBA00022786"/>
    </source>
</evidence>
<dbReference type="OrthoDB" id="74183at2759"/>
<evidence type="ECO:0000256" key="1">
    <source>
        <dbReference type="ARBA" id="ARBA00009991"/>
    </source>
</evidence>
<comment type="catalytic activity">
    <reaction evidence="5">
        <text>an N-terminal L-alpha-aminoacyl-[protein] + L-arginyl-tRNA(Arg) = an N-terminal L-arginyl-L-aminoacyl-[protein] + tRNA(Arg) + H(+)</text>
        <dbReference type="Rhea" id="RHEA:10208"/>
        <dbReference type="Rhea" id="RHEA-COMP:9658"/>
        <dbReference type="Rhea" id="RHEA-COMP:9673"/>
        <dbReference type="Rhea" id="RHEA-COMP:10636"/>
        <dbReference type="Rhea" id="RHEA-COMP:10638"/>
        <dbReference type="ChEBI" id="CHEBI:15378"/>
        <dbReference type="ChEBI" id="CHEBI:78442"/>
        <dbReference type="ChEBI" id="CHEBI:78513"/>
        <dbReference type="ChEBI" id="CHEBI:78597"/>
        <dbReference type="ChEBI" id="CHEBI:83562"/>
        <dbReference type="EC" id="2.3.2.8"/>
    </reaction>
</comment>
<dbReference type="GO" id="GO:0005737">
    <property type="term" value="C:cytoplasm"/>
    <property type="evidence" value="ECO:0007669"/>
    <property type="project" value="TreeGrafter"/>
</dbReference>
<dbReference type="InterPro" id="IPR007471">
    <property type="entry name" value="N-end_Aminoacyl_Trfase_N"/>
</dbReference>
<accession>A0A0C9ZX10</accession>
<reference evidence="10" key="2">
    <citation type="submission" date="2015-01" db="EMBL/GenBank/DDBJ databases">
        <title>Evolutionary Origins and Diversification of the Mycorrhizal Mutualists.</title>
        <authorList>
            <consortium name="DOE Joint Genome Institute"/>
            <consortium name="Mycorrhizal Genomics Consortium"/>
            <person name="Kohler A."/>
            <person name="Kuo A."/>
            <person name="Nagy L.G."/>
            <person name="Floudas D."/>
            <person name="Copeland A."/>
            <person name="Barry K.W."/>
            <person name="Cichocki N."/>
            <person name="Veneault-Fourrey C."/>
            <person name="LaButti K."/>
            <person name="Lindquist E.A."/>
            <person name="Lipzen A."/>
            <person name="Lundell T."/>
            <person name="Morin E."/>
            <person name="Murat C."/>
            <person name="Riley R."/>
            <person name="Ohm R."/>
            <person name="Sun H."/>
            <person name="Tunlid A."/>
            <person name="Henrissat B."/>
            <person name="Grigoriev I.V."/>
            <person name="Hibbett D.S."/>
            <person name="Martin F."/>
        </authorList>
    </citation>
    <scope>NUCLEOTIDE SEQUENCE [LARGE SCALE GENOMIC DNA]</scope>
    <source>
        <strain evidence="10">441</strain>
    </source>
</reference>
<evidence type="ECO:0000313" key="10">
    <source>
        <dbReference type="Proteomes" id="UP000054018"/>
    </source>
</evidence>
<dbReference type="PANTHER" id="PTHR21367:SF1">
    <property type="entry name" value="ARGINYL-TRNA--PROTEIN TRANSFERASE 1"/>
    <property type="match status" value="1"/>
</dbReference>
<dbReference type="EC" id="2.3.2.8" evidence="5"/>
<proteinExistence type="inferred from homology"/>
<evidence type="ECO:0000259" key="7">
    <source>
        <dbReference type="Pfam" id="PF04376"/>
    </source>
</evidence>
<dbReference type="InterPro" id="IPR007472">
    <property type="entry name" value="N-end_Aminoacyl_Trfase_C"/>
</dbReference>
<keyword evidence="10" id="KW-1185">Reference proteome</keyword>
<dbReference type="AlphaFoldDB" id="A0A0C9ZX10"/>
<feature type="domain" description="N-end aminoacyl transferase N-terminal" evidence="7">
    <location>
        <begin position="13"/>
        <end position="90"/>
    </location>
</feature>
<evidence type="ECO:0000259" key="8">
    <source>
        <dbReference type="Pfam" id="PF04377"/>
    </source>
</evidence>
<name>A0A0C9ZX10_9AGAM</name>
<dbReference type="PANTHER" id="PTHR21367">
    <property type="entry name" value="ARGININE-TRNA-PROTEIN TRANSFERASE 1"/>
    <property type="match status" value="1"/>
</dbReference>
<dbReference type="GO" id="GO:0004057">
    <property type="term" value="F:arginyl-tRNA--protein transferase activity"/>
    <property type="evidence" value="ECO:0007669"/>
    <property type="project" value="UniProtKB-EC"/>
</dbReference>
<dbReference type="InterPro" id="IPR030700">
    <property type="entry name" value="N-end_Aminoacyl_Trfase"/>
</dbReference>
<dbReference type="STRING" id="765257.A0A0C9ZX10"/>
<organism evidence="9 10">
    <name type="scientific">Pisolithus microcarpus 441</name>
    <dbReference type="NCBI Taxonomy" id="765257"/>
    <lineage>
        <taxon>Eukaryota</taxon>
        <taxon>Fungi</taxon>
        <taxon>Dikarya</taxon>
        <taxon>Basidiomycota</taxon>
        <taxon>Agaricomycotina</taxon>
        <taxon>Agaricomycetes</taxon>
        <taxon>Agaricomycetidae</taxon>
        <taxon>Boletales</taxon>
        <taxon>Sclerodermatineae</taxon>
        <taxon>Pisolithaceae</taxon>
        <taxon>Pisolithus</taxon>
    </lineage>
</organism>
<evidence type="ECO:0000256" key="5">
    <source>
        <dbReference type="PIRNR" id="PIRNR037207"/>
    </source>
</evidence>
<feature type="compositionally biased region" description="Low complexity" evidence="6">
    <location>
        <begin position="9"/>
        <end position="22"/>
    </location>
</feature>
<evidence type="ECO:0000256" key="4">
    <source>
        <dbReference type="ARBA" id="ARBA00023315"/>
    </source>
</evidence>
<dbReference type="Pfam" id="PF04377">
    <property type="entry name" value="ATE_C"/>
    <property type="match status" value="1"/>
</dbReference>
<keyword evidence="2 5" id="KW-0808">Transferase</keyword>
<dbReference type="EMBL" id="KN833686">
    <property type="protein sequence ID" value="KIK30574.1"/>
    <property type="molecule type" value="Genomic_DNA"/>
</dbReference>
<keyword evidence="3 5" id="KW-0833">Ubl conjugation pathway</keyword>
<sequence>MISVATPVGSGSSSCGYCSPPGERSAGTSFKKAGLVASRLSCGVYQKMIDKGWRRSGTYCYSPDSRRSCCPHYTIKLDALAFKPSRSQRKLVNRWNRFIRLGDDMDIDWGRKTAPPPNPPSVFCLSSNVHLSEKAFLPETETLHHNFEVTLEHSSHTDEKYNLYVTYQTQIHHDPDNTPSDFKRFLVQTPLIHEAIPYSATPPGHLPKQYGSYHQLYRIDGELAALGVIDILPGCVSSVYFMYDPKWEKHSLGKLSALREASLAKEIHDAGVPSMTALYMGYYIHTCAKMRYKGDYSPSYLADPEDYTWHPLEFCIPLLDRYHYATFTQPEHSLESPADIEDGDGSENTEEMVEGVQAIYSVRRKALSLIPVTLTRQWEDAYDRQDIISCVRALGNDLAREIVFHM</sequence>
<comment type="function">
    <text evidence="5">Involved in the post-translational conjugation of arginine to the N-terminal aspartate or glutamate of a protein. This arginylation is required for degradation of the protein via the ubiquitin pathway.</text>
</comment>
<dbReference type="HOGENOM" id="CLU_020349_2_1_1"/>